<dbReference type="Gene3D" id="2.60.40.10">
    <property type="entry name" value="Immunoglobulins"/>
    <property type="match status" value="1"/>
</dbReference>
<organism evidence="4 5">
    <name type="scientific">Mesohalobacter halotolerans</name>
    <dbReference type="NCBI Taxonomy" id="1883405"/>
    <lineage>
        <taxon>Bacteria</taxon>
        <taxon>Pseudomonadati</taxon>
        <taxon>Bacteroidota</taxon>
        <taxon>Flavobacteriia</taxon>
        <taxon>Flavobacteriales</taxon>
        <taxon>Flavobacteriaceae</taxon>
        <taxon>Mesohalobacter</taxon>
    </lineage>
</organism>
<gene>
    <name evidence="4" type="ORF">FCN74_09385</name>
</gene>
<reference evidence="4 5" key="1">
    <citation type="submission" date="2019-04" db="EMBL/GenBank/DDBJ databases">
        <title>Psychroflexus halotolerans sp. nov., isolated from a marine solar saltern.</title>
        <authorList>
            <person name="Feng X."/>
        </authorList>
    </citation>
    <scope>NUCLEOTIDE SEQUENCE [LARGE SCALE GENOMIC DNA]</scope>
    <source>
        <strain evidence="4 5">WDS2C27</strain>
    </source>
</reference>
<keyword evidence="2" id="KW-0326">Glycosidase</keyword>
<dbReference type="OrthoDB" id="9774262at2"/>
<evidence type="ECO:0000256" key="1">
    <source>
        <dbReference type="ARBA" id="ARBA00022801"/>
    </source>
</evidence>
<sequence length="434" mass="49696">MNFLIAQNRYTTFVILFILVNTLSCNNKMPKEPEITKSEIRLTNEGYRIFLNDEPFYVDGAGVGKGDLETLASHGANSFRTWSTQNAKEILDKAQKLDLKVMMGIWVGLERQGFDYNDQKAVKTQLDRIRQEVLAYKDHPALMSWAIGNELNLSSKNPKVWDAVNEISEMIHELDPNHLTTTPLAGIDKKYVDLIAKRAPDLDFLSVQLYAGIENLPELIEQSNYQGGLMVTEWGATGYWEVDKTSWGAPIENNSSVKADLYKNRYIKFIKTNKQIMGSYVFLWGQKQERTPTWFGMLMADGNETESVDVMHYLWTGKWPENRSPRLIDFTLEGKRAIDNIKLKKNKTYTTKVSVKDPDGDKLNYRWEIMRESQSQKSGGDKEKIPETIDGYFSTDNHTTTFKAPSDSGAYRLFIYVEDGHQHTAHANIPFLVE</sequence>
<dbReference type="Pfam" id="PF26410">
    <property type="entry name" value="GH5_mannosidase"/>
    <property type="match status" value="1"/>
</dbReference>
<protein>
    <recommendedName>
        <fullName evidence="3">Glycoside hydrolase family 5 domain-containing protein</fullName>
    </recommendedName>
</protein>
<comment type="caution">
    <text evidence="4">The sequence shown here is derived from an EMBL/GenBank/DDBJ whole genome shotgun (WGS) entry which is preliminary data.</text>
</comment>
<dbReference type="InterPro" id="IPR001547">
    <property type="entry name" value="Glyco_hydro_5"/>
</dbReference>
<keyword evidence="1" id="KW-0378">Hydrolase</keyword>
<name>A0A4U5TQM5_9FLAO</name>
<evidence type="ECO:0000313" key="4">
    <source>
        <dbReference type="EMBL" id="TKS56212.1"/>
    </source>
</evidence>
<dbReference type="InterPro" id="IPR017853">
    <property type="entry name" value="GH"/>
</dbReference>
<dbReference type="RefSeq" id="WP_138932329.1">
    <property type="nucleotide sequence ID" value="NZ_SWMU01000003.1"/>
</dbReference>
<dbReference type="GO" id="GO:0005975">
    <property type="term" value="P:carbohydrate metabolic process"/>
    <property type="evidence" value="ECO:0007669"/>
    <property type="project" value="InterPro"/>
</dbReference>
<dbReference type="Proteomes" id="UP000306552">
    <property type="component" value="Unassembled WGS sequence"/>
</dbReference>
<dbReference type="InterPro" id="IPR013783">
    <property type="entry name" value="Ig-like_fold"/>
</dbReference>
<dbReference type="GO" id="GO:0004553">
    <property type="term" value="F:hydrolase activity, hydrolyzing O-glycosyl compounds"/>
    <property type="evidence" value="ECO:0007669"/>
    <property type="project" value="InterPro"/>
</dbReference>
<dbReference type="SUPFAM" id="SSF51445">
    <property type="entry name" value="(Trans)glycosidases"/>
    <property type="match status" value="1"/>
</dbReference>
<evidence type="ECO:0000313" key="5">
    <source>
        <dbReference type="Proteomes" id="UP000306552"/>
    </source>
</evidence>
<keyword evidence="5" id="KW-1185">Reference proteome</keyword>
<evidence type="ECO:0000259" key="3">
    <source>
        <dbReference type="Pfam" id="PF26410"/>
    </source>
</evidence>
<evidence type="ECO:0000256" key="2">
    <source>
        <dbReference type="ARBA" id="ARBA00023295"/>
    </source>
</evidence>
<feature type="domain" description="Glycoside hydrolase family 5" evidence="3">
    <location>
        <begin position="120"/>
        <end position="191"/>
    </location>
</feature>
<dbReference type="Gene3D" id="3.20.20.80">
    <property type="entry name" value="Glycosidases"/>
    <property type="match status" value="1"/>
</dbReference>
<accession>A0A4U5TQM5</accession>
<dbReference type="EMBL" id="SWMU01000003">
    <property type="protein sequence ID" value="TKS56212.1"/>
    <property type="molecule type" value="Genomic_DNA"/>
</dbReference>
<dbReference type="AlphaFoldDB" id="A0A4U5TQM5"/>
<proteinExistence type="predicted"/>